<dbReference type="Gene3D" id="3.40.50.720">
    <property type="entry name" value="NAD(P)-binding Rossmann-like Domain"/>
    <property type="match status" value="1"/>
</dbReference>
<dbReference type="STRING" id="1480615.AWJ14_07470"/>
<proteinExistence type="inferred from homology"/>
<dbReference type="Gene3D" id="3.90.25.40">
    <property type="match status" value="1"/>
</dbReference>
<evidence type="ECO:0000256" key="1">
    <source>
        <dbReference type="ARBA" id="ARBA00007430"/>
    </source>
</evidence>
<organism evidence="3 4">
    <name type="scientific">Hoeflea olei</name>
    <dbReference type="NCBI Taxonomy" id="1480615"/>
    <lineage>
        <taxon>Bacteria</taxon>
        <taxon>Pseudomonadati</taxon>
        <taxon>Pseudomonadota</taxon>
        <taxon>Alphaproteobacteria</taxon>
        <taxon>Hyphomicrobiales</taxon>
        <taxon>Rhizobiaceae</taxon>
        <taxon>Hoeflea</taxon>
    </lineage>
</organism>
<feature type="domain" description="Polysaccharide biosynthesis protein CapD-like" evidence="2">
    <location>
        <begin position="37"/>
        <end position="345"/>
    </location>
</feature>
<comment type="similarity">
    <text evidence="1">Belongs to the polysaccharide synthase family.</text>
</comment>
<dbReference type="EMBL" id="LQZT01000023">
    <property type="protein sequence ID" value="OCW56985.1"/>
    <property type="molecule type" value="Genomic_DNA"/>
</dbReference>
<name>A0A1C1YU76_9HYPH</name>
<dbReference type="InterPro" id="IPR036291">
    <property type="entry name" value="NAD(P)-bd_dom_sf"/>
</dbReference>
<dbReference type="OrthoDB" id="9803111at2"/>
<dbReference type="InterPro" id="IPR051203">
    <property type="entry name" value="Polysaccharide_Synthase-Rel"/>
</dbReference>
<keyword evidence="4" id="KW-1185">Reference proteome</keyword>
<protein>
    <submittedName>
        <fullName evidence="3">Nucleoside-diphosphate sugar epimerase</fullName>
    </submittedName>
</protein>
<dbReference type="Pfam" id="PF02719">
    <property type="entry name" value="Polysacc_synt_2"/>
    <property type="match status" value="1"/>
</dbReference>
<comment type="caution">
    <text evidence="3">The sequence shown here is derived from an EMBL/GenBank/DDBJ whole genome shotgun (WGS) entry which is preliminary data.</text>
</comment>
<evidence type="ECO:0000313" key="4">
    <source>
        <dbReference type="Proteomes" id="UP000094795"/>
    </source>
</evidence>
<dbReference type="Proteomes" id="UP000094795">
    <property type="component" value="Unassembled WGS sequence"/>
</dbReference>
<dbReference type="PANTHER" id="PTHR43318">
    <property type="entry name" value="UDP-N-ACETYLGLUCOSAMINE 4,6-DEHYDRATASE"/>
    <property type="match status" value="1"/>
</dbReference>
<dbReference type="SUPFAM" id="SSF51735">
    <property type="entry name" value="NAD(P)-binding Rossmann-fold domains"/>
    <property type="match status" value="1"/>
</dbReference>
<accession>A0A1C1YU76</accession>
<evidence type="ECO:0000313" key="3">
    <source>
        <dbReference type="EMBL" id="OCW56985.1"/>
    </source>
</evidence>
<dbReference type="InterPro" id="IPR003869">
    <property type="entry name" value="Polysac_CapD-like"/>
</dbReference>
<sequence length="412" mass="45385">MSNTLARLATGRSVSLLTDDLRKFSGTLTERVKGKRILAIGAAGSIGSSTVEVLAGFEPASLHVVDHNENELAELVRTLRSREQALAVADFRTLPLDYGSPAMRLLLHEEGPYDIVLNFAAIKHVRSEKDVFSMLQMFDTNFLKQSQLLRWLGETGFTGRFFSVSTDKAANPSSFMGASKRLMEHVMFSGEAAEGLKATITSARFANVAFSNGSLLQSFERRLQQGQPLAAPRDTRRYFVSLEESGQLCALASVCGPDQHIMVPKLDPDEHLLPLENMARSFLEAMGYTPEIMTEEAEARASVARLRAEGRWPLLLTPLDTAGEKPYEEFVAEGETALDVGFGELMAIAYKPAEKGLVSALIKDVEAIFRDTASLARPPSLDKDRLKTLVARIEPSFLTTHKYSDKTLDLRV</sequence>
<dbReference type="AlphaFoldDB" id="A0A1C1YU76"/>
<dbReference type="PANTHER" id="PTHR43318:SF1">
    <property type="entry name" value="POLYSACCHARIDE BIOSYNTHESIS PROTEIN EPSC-RELATED"/>
    <property type="match status" value="1"/>
</dbReference>
<reference evidence="3 4" key="1">
    <citation type="submission" date="2015-12" db="EMBL/GenBank/DDBJ databases">
        <authorList>
            <person name="Shamseldin A."/>
            <person name="Moawad H."/>
            <person name="Abd El-Rahim W.M."/>
            <person name="Sadowsky M.J."/>
        </authorList>
    </citation>
    <scope>NUCLEOTIDE SEQUENCE [LARGE SCALE GENOMIC DNA]</scope>
    <source>
        <strain evidence="3 4">JC234</strain>
    </source>
</reference>
<evidence type="ECO:0000259" key="2">
    <source>
        <dbReference type="Pfam" id="PF02719"/>
    </source>
</evidence>
<gene>
    <name evidence="3" type="ORF">AWJ14_07470</name>
</gene>